<dbReference type="Pfam" id="PF23156">
    <property type="entry name" value="DUF7054"/>
    <property type="match status" value="1"/>
</dbReference>
<dbReference type="PANTHER" id="PTHR33270">
    <property type="entry name" value="BNAC05G50380D PROTEIN"/>
    <property type="match status" value="1"/>
</dbReference>
<dbReference type="RefSeq" id="XP_010277465.1">
    <property type="nucleotide sequence ID" value="XM_010279163.1"/>
</dbReference>
<name>A0A1U8BJZ6_NELNU</name>
<accession>A0A1U8BJZ6</accession>
<feature type="domain" description="DUF7054" evidence="1">
    <location>
        <begin position="68"/>
        <end position="151"/>
    </location>
</feature>
<evidence type="ECO:0000313" key="3">
    <source>
        <dbReference type="RefSeq" id="XP_010277465.1"/>
    </source>
</evidence>
<proteinExistence type="predicted"/>
<dbReference type="PANTHER" id="PTHR33270:SF7">
    <property type="entry name" value="SNRNP25 UBIQUITIN-LIKE DOMAIN-CONTAINING PROTEIN"/>
    <property type="match status" value="1"/>
</dbReference>
<reference evidence="3" key="1">
    <citation type="submission" date="2025-08" db="UniProtKB">
        <authorList>
            <consortium name="RefSeq"/>
        </authorList>
    </citation>
    <scope>IDENTIFICATION</scope>
</reference>
<keyword evidence="2" id="KW-1185">Reference proteome</keyword>
<dbReference type="AlphaFoldDB" id="A0A1U8BJZ6"/>
<sequence>MFSFLHLASTAYSLPKSASFHGRLPKGSGNLAPMKRLESNPEFLQGRGGHLLSVIGKPVSTDNVGQRLTKLLLNVTIQGRLGTIHVVMSLDNTVEDLTENVLRIYLREKRRPLLPETDPRRFGLHYSQFSLERLNPKEKLSNLGSRNFFLCPKADISVNSLCSDQAKKTTVPSFPCTAFMDFVL</sequence>
<evidence type="ECO:0000259" key="1">
    <source>
        <dbReference type="Pfam" id="PF23156"/>
    </source>
</evidence>
<dbReference type="OrthoDB" id="651546at2759"/>
<dbReference type="eggNOG" id="KOG4197">
    <property type="taxonomic scope" value="Eukaryota"/>
</dbReference>
<protein>
    <submittedName>
        <fullName evidence="3">Uncharacterized protein LOC104611891</fullName>
    </submittedName>
</protein>
<dbReference type="Proteomes" id="UP000189703">
    <property type="component" value="Unplaced"/>
</dbReference>
<gene>
    <name evidence="3" type="primary">LOC104611891</name>
</gene>
<dbReference type="KEGG" id="nnu:104611891"/>
<dbReference type="InterPro" id="IPR055482">
    <property type="entry name" value="DUF7054"/>
</dbReference>
<dbReference type="OMA" id="IQRSHHY"/>
<evidence type="ECO:0000313" key="2">
    <source>
        <dbReference type="Proteomes" id="UP000189703"/>
    </source>
</evidence>
<organism evidence="2 3">
    <name type="scientific">Nelumbo nucifera</name>
    <name type="common">Sacred lotus</name>
    <dbReference type="NCBI Taxonomy" id="4432"/>
    <lineage>
        <taxon>Eukaryota</taxon>
        <taxon>Viridiplantae</taxon>
        <taxon>Streptophyta</taxon>
        <taxon>Embryophyta</taxon>
        <taxon>Tracheophyta</taxon>
        <taxon>Spermatophyta</taxon>
        <taxon>Magnoliopsida</taxon>
        <taxon>Proteales</taxon>
        <taxon>Nelumbonaceae</taxon>
        <taxon>Nelumbo</taxon>
    </lineage>
</organism>
<dbReference type="InterPro" id="IPR040358">
    <property type="entry name" value="At4g22758-like"/>
</dbReference>
<dbReference type="GeneID" id="104611891"/>